<feature type="signal peptide" evidence="1">
    <location>
        <begin position="1"/>
        <end position="20"/>
    </location>
</feature>
<keyword evidence="1" id="KW-0732">Signal</keyword>
<name>A0AA36DFV8_9BILA</name>
<evidence type="ECO:0000313" key="4">
    <source>
        <dbReference type="Proteomes" id="UP001177023"/>
    </source>
</evidence>
<evidence type="ECO:0000313" key="3">
    <source>
        <dbReference type="EMBL" id="CAJ0586890.1"/>
    </source>
</evidence>
<keyword evidence="4" id="KW-1185">Reference proteome</keyword>
<dbReference type="InterPro" id="IPR018391">
    <property type="entry name" value="PQQ_b-propeller_rpt"/>
</dbReference>
<evidence type="ECO:0000256" key="1">
    <source>
        <dbReference type="SAM" id="SignalP"/>
    </source>
</evidence>
<gene>
    <name evidence="3" type="ORF">MSPICULIGERA_LOCUS24872</name>
    <name evidence="2" type="ORF">MSPICULIGERA_LOCUS3310</name>
</gene>
<dbReference type="EMBL" id="CATQJA010002709">
    <property type="protein sequence ID" value="CAJ0586890.1"/>
    <property type="molecule type" value="Genomic_DNA"/>
</dbReference>
<sequence length="291" mass="32657">MRELLVFIFLLLLGGHGTKADDVIYGQQQGYNYGTVLVSTIDGHLRALDTLTGREKWALKEGPVLRAPSSIRQGFTFLPNPMDGSLYSLKEGTLKKMPFNIPQLVHLSPSKDSQGVLYAGNKQDVWFGLDPETGIKVETLSSMTSERICPANKARAIFIGRSEYRLSMFDTNDRNRHWNATFTDYSAHLLPTDAAYPFQHFASSSTGHILTVDADGQIVWEKDLGQPIVAMYLLQHDGLHKLRYTVIGRESMERLIKVLKNSDVIEPFIPALIARGLVVMTRDNARIVVYM</sequence>
<dbReference type="Proteomes" id="UP001177023">
    <property type="component" value="Unassembled WGS sequence"/>
</dbReference>
<dbReference type="InterPro" id="IPR015943">
    <property type="entry name" value="WD40/YVTN_repeat-like_dom_sf"/>
</dbReference>
<organism evidence="3 4">
    <name type="scientific">Mesorhabditis spiculigera</name>
    <dbReference type="NCBI Taxonomy" id="96644"/>
    <lineage>
        <taxon>Eukaryota</taxon>
        <taxon>Metazoa</taxon>
        <taxon>Ecdysozoa</taxon>
        <taxon>Nematoda</taxon>
        <taxon>Chromadorea</taxon>
        <taxon>Rhabditida</taxon>
        <taxon>Rhabditina</taxon>
        <taxon>Rhabditomorpha</taxon>
        <taxon>Rhabditoidea</taxon>
        <taxon>Rhabditidae</taxon>
        <taxon>Mesorhabditinae</taxon>
        <taxon>Mesorhabditis</taxon>
    </lineage>
</organism>
<dbReference type="CDD" id="cd09769">
    <property type="entry name" value="Luminal_IRE1"/>
    <property type="match status" value="1"/>
</dbReference>
<evidence type="ECO:0000313" key="2">
    <source>
        <dbReference type="EMBL" id="CAJ0564637.1"/>
    </source>
</evidence>
<comment type="caution">
    <text evidence="3">The sequence shown here is derived from an EMBL/GenBank/DDBJ whole genome shotgun (WGS) entry which is preliminary data.</text>
</comment>
<dbReference type="EMBL" id="CATQJA010000898">
    <property type="protein sequence ID" value="CAJ0564637.1"/>
    <property type="molecule type" value="Genomic_DNA"/>
</dbReference>
<dbReference type="SMART" id="SM00564">
    <property type="entry name" value="PQQ"/>
    <property type="match status" value="4"/>
</dbReference>
<reference evidence="3" key="1">
    <citation type="submission" date="2023-06" db="EMBL/GenBank/DDBJ databases">
        <authorList>
            <person name="Delattre M."/>
        </authorList>
    </citation>
    <scope>NUCLEOTIDE SEQUENCE</scope>
    <source>
        <strain evidence="3">AF72</strain>
    </source>
</reference>
<dbReference type="Gene3D" id="2.130.10.10">
    <property type="entry name" value="YVTN repeat-like/Quinoprotein amine dehydrogenase"/>
    <property type="match status" value="1"/>
</dbReference>
<feature type="non-terminal residue" evidence="3">
    <location>
        <position position="1"/>
    </location>
</feature>
<protein>
    <submittedName>
        <fullName evidence="3">Uncharacterized protein</fullName>
    </submittedName>
</protein>
<dbReference type="InterPro" id="IPR011047">
    <property type="entry name" value="Quinoprotein_ADH-like_sf"/>
</dbReference>
<proteinExistence type="predicted"/>
<feature type="chain" id="PRO_5041588921" evidence="1">
    <location>
        <begin position="21"/>
        <end position="291"/>
    </location>
</feature>
<accession>A0AA36DFV8</accession>
<dbReference type="SUPFAM" id="SSF50998">
    <property type="entry name" value="Quinoprotein alcohol dehydrogenase-like"/>
    <property type="match status" value="1"/>
</dbReference>
<dbReference type="AlphaFoldDB" id="A0AA36DFV8"/>